<sequence>MTGACNVWAFNTPRQRLMAFLTQVLRTPMQENQVKIAPHVLPVFASGSLQSEDVSTPVILSLPYVERLKPLADYWAAWSCLPNISQWVLRTIRHGYTIQFRKGPPPFSGVLPMTVRPWESSILSQEIVSLLEKGAIEEIPPTQMESGFYSRYFVVPKKVWGLASFKSCTQGHQETQEVPQVCFRGQSLPISCSTVRIGSGPSDIYKVYGRSSGPVPAPGHPNPTKECPGAVSANNLLGGGHRLVHNAGTSVPRTCKDVTDLSEPIQVGASNPCRFMSEIVGTDGTSVPCSSVGPAPHAAVSMVDQKSRHYGDAQRLSHFRSMEEPPFPSGGSPARSVLSSQNYHDGRIPYGLGGGRSRTPSLWSLDRGASVLAHKSF</sequence>
<dbReference type="EMBL" id="JAMKFB020000399">
    <property type="protein sequence ID" value="KAL0149567.1"/>
    <property type="molecule type" value="Genomic_DNA"/>
</dbReference>
<comment type="caution">
    <text evidence="1">The sequence shown here is derived from an EMBL/GenBank/DDBJ whole genome shotgun (WGS) entry which is preliminary data.</text>
</comment>
<organism evidence="1 2">
    <name type="scientific">Cirrhinus mrigala</name>
    <name type="common">Mrigala</name>
    <dbReference type="NCBI Taxonomy" id="683832"/>
    <lineage>
        <taxon>Eukaryota</taxon>
        <taxon>Metazoa</taxon>
        <taxon>Chordata</taxon>
        <taxon>Craniata</taxon>
        <taxon>Vertebrata</taxon>
        <taxon>Euteleostomi</taxon>
        <taxon>Actinopterygii</taxon>
        <taxon>Neopterygii</taxon>
        <taxon>Teleostei</taxon>
        <taxon>Ostariophysi</taxon>
        <taxon>Cypriniformes</taxon>
        <taxon>Cyprinidae</taxon>
        <taxon>Labeoninae</taxon>
        <taxon>Labeonini</taxon>
        <taxon>Cirrhinus</taxon>
    </lineage>
</organism>
<reference evidence="1 2" key="1">
    <citation type="submission" date="2024-05" db="EMBL/GenBank/DDBJ databases">
        <title>Genome sequencing and assembly of Indian major carp, Cirrhinus mrigala (Hamilton, 1822).</title>
        <authorList>
            <person name="Mohindra V."/>
            <person name="Chowdhury L.M."/>
            <person name="Lal K."/>
            <person name="Jena J.K."/>
        </authorList>
    </citation>
    <scope>NUCLEOTIDE SEQUENCE [LARGE SCALE GENOMIC DNA]</scope>
    <source>
        <strain evidence="1">CM1030</strain>
        <tissue evidence="1">Blood</tissue>
    </source>
</reference>
<accession>A0ABD0MHN0</accession>
<evidence type="ECO:0000313" key="1">
    <source>
        <dbReference type="EMBL" id="KAL0149567.1"/>
    </source>
</evidence>
<dbReference type="AlphaFoldDB" id="A0ABD0MHN0"/>
<evidence type="ECO:0000313" key="2">
    <source>
        <dbReference type="Proteomes" id="UP001529510"/>
    </source>
</evidence>
<dbReference type="Proteomes" id="UP001529510">
    <property type="component" value="Unassembled WGS sequence"/>
</dbReference>
<protein>
    <submittedName>
        <fullName evidence="1">Uncharacterized protein</fullName>
    </submittedName>
</protein>
<gene>
    <name evidence="1" type="ORF">M9458_055094</name>
</gene>
<name>A0ABD0MHN0_CIRMR</name>
<keyword evidence="2" id="KW-1185">Reference proteome</keyword>
<proteinExistence type="predicted"/>